<dbReference type="InterPro" id="IPR050595">
    <property type="entry name" value="Bact_response_regulator"/>
</dbReference>
<dbReference type="STRING" id="340021.TM5383_00138"/>
<organism evidence="4 5">
    <name type="scientific">Thalassovita mediterranea</name>
    <dbReference type="NCBI Taxonomy" id="340021"/>
    <lineage>
        <taxon>Bacteria</taxon>
        <taxon>Pseudomonadati</taxon>
        <taxon>Pseudomonadota</taxon>
        <taxon>Alphaproteobacteria</taxon>
        <taxon>Rhodobacterales</taxon>
        <taxon>Roseobacteraceae</taxon>
        <taxon>Thalassovita</taxon>
    </lineage>
</organism>
<evidence type="ECO:0000313" key="5">
    <source>
        <dbReference type="Proteomes" id="UP000051681"/>
    </source>
</evidence>
<dbReference type="InterPro" id="IPR001789">
    <property type="entry name" value="Sig_transdc_resp-reg_receiver"/>
</dbReference>
<keyword evidence="1 2" id="KW-0597">Phosphoprotein</keyword>
<dbReference type="OrthoDB" id="7831674at2"/>
<feature type="modified residue" description="4-aspartylphosphate" evidence="2">
    <location>
        <position position="72"/>
    </location>
</feature>
<evidence type="ECO:0000256" key="1">
    <source>
        <dbReference type="ARBA" id="ARBA00022553"/>
    </source>
</evidence>
<dbReference type="Pfam" id="PF00072">
    <property type="entry name" value="Response_reg"/>
    <property type="match status" value="1"/>
</dbReference>
<dbReference type="SMART" id="SM00448">
    <property type="entry name" value="REC"/>
    <property type="match status" value="1"/>
</dbReference>
<dbReference type="PROSITE" id="PS50110">
    <property type="entry name" value="RESPONSE_REGULATORY"/>
    <property type="match status" value="1"/>
</dbReference>
<protein>
    <submittedName>
        <fullName evidence="4">Virulence transcriptional regulatory protein PhoP</fullName>
    </submittedName>
</protein>
<dbReference type="SUPFAM" id="SSF52172">
    <property type="entry name" value="CheY-like"/>
    <property type="match status" value="1"/>
</dbReference>
<evidence type="ECO:0000313" key="4">
    <source>
        <dbReference type="EMBL" id="CUH82956.1"/>
    </source>
</evidence>
<dbReference type="RefSeq" id="WP_058317124.1">
    <property type="nucleotide sequence ID" value="NZ_CYSF01000001.1"/>
</dbReference>
<dbReference type="AlphaFoldDB" id="A0A0P1GLH4"/>
<dbReference type="PANTHER" id="PTHR44591:SF3">
    <property type="entry name" value="RESPONSE REGULATORY DOMAIN-CONTAINING PROTEIN"/>
    <property type="match status" value="1"/>
</dbReference>
<dbReference type="Gene3D" id="3.40.50.2300">
    <property type="match status" value="1"/>
</dbReference>
<reference evidence="4 5" key="1">
    <citation type="submission" date="2015-09" db="EMBL/GenBank/DDBJ databases">
        <authorList>
            <consortium name="Swine Surveillance"/>
        </authorList>
    </citation>
    <scope>NUCLEOTIDE SEQUENCE [LARGE SCALE GENOMIC DNA]</scope>
    <source>
        <strain evidence="4 5">CECT 8383</strain>
    </source>
</reference>
<evidence type="ECO:0000259" key="3">
    <source>
        <dbReference type="PROSITE" id="PS50110"/>
    </source>
</evidence>
<dbReference type="PANTHER" id="PTHR44591">
    <property type="entry name" value="STRESS RESPONSE REGULATOR PROTEIN 1"/>
    <property type="match status" value="1"/>
</dbReference>
<name>A0A0P1GLH4_9RHOB</name>
<feature type="domain" description="Response regulatory" evidence="3">
    <location>
        <begin position="23"/>
        <end position="136"/>
    </location>
</feature>
<dbReference type="GO" id="GO:0000160">
    <property type="term" value="P:phosphorelay signal transduction system"/>
    <property type="evidence" value="ECO:0007669"/>
    <property type="project" value="InterPro"/>
</dbReference>
<keyword evidence="5" id="KW-1185">Reference proteome</keyword>
<dbReference type="CDD" id="cd00156">
    <property type="entry name" value="REC"/>
    <property type="match status" value="1"/>
</dbReference>
<sequence length="241" mass="26488">MNDTDLPRALRYPTPELPLLGRTVLIVEDSRLTCEAVRMLCQRSGARIRRADSLAAADRHLRVYRPTVLLVDLGLPDGSGLDLIRRITRSPRLIDVVVAISGDDSQEQAATHAGADGFMAKPLTSLASFQEMILQQLPGDQRPLEPRAVNDTRIRPDPMIYAEDLRHAAKLLEQGMDADTLDYVVQFLLSLSHSAQDHALHTACLRLDAVASTCAPRPPRPIAMQTVQALLHKRLAAVAEA</sequence>
<accession>A0A0P1GLH4</accession>
<proteinExistence type="predicted"/>
<evidence type="ECO:0000256" key="2">
    <source>
        <dbReference type="PROSITE-ProRule" id="PRU00169"/>
    </source>
</evidence>
<dbReference type="Proteomes" id="UP000051681">
    <property type="component" value="Unassembled WGS sequence"/>
</dbReference>
<dbReference type="EMBL" id="CYSF01000001">
    <property type="protein sequence ID" value="CUH82956.1"/>
    <property type="molecule type" value="Genomic_DNA"/>
</dbReference>
<gene>
    <name evidence="4" type="primary">phoP</name>
    <name evidence="4" type="ORF">TM5383_00138</name>
</gene>
<dbReference type="InterPro" id="IPR011006">
    <property type="entry name" value="CheY-like_superfamily"/>
</dbReference>